<proteinExistence type="predicted"/>
<dbReference type="InterPro" id="IPR019242">
    <property type="entry name" value="DUF2198"/>
</dbReference>
<dbReference type="Proteomes" id="UP000681414">
    <property type="component" value="Unassembled WGS sequence"/>
</dbReference>
<sequence length="79" mass="8911">MIDKIISAIFLPAILMIFFTRVTYSRTVGFALTIALIIVSAYKGYIMTWWLIVIEAASLTVGLYVTNQMKRKKTKSSST</sequence>
<dbReference type="RefSeq" id="WP_213124633.1">
    <property type="nucleotide sequence ID" value="NZ_JAGYPG010000002.1"/>
</dbReference>
<keyword evidence="1" id="KW-0472">Membrane</keyword>
<evidence type="ECO:0000313" key="2">
    <source>
        <dbReference type="EMBL" id="MBS4195414.1"/>
    </source>
</evidence>
<evidence type="ECO:0000256" key="1">
    <source>
        <dbReference type="SAM" id="Phobius"/>
    </source>
</evidence>
<accession>A0A942TFE5</accession>
<evidence type="ECO:0000313" key="3">
    <source>
        <dbReference type="Proteomes" id="UP000681414"/>
    </source>
</evidence>
<dbReference type="Pfam" id="PF09964">
    <property type="entry name" value="DUF2198"/>
    <property type="match status" value="1"/>
</dbReference>
<organism evidence="2 3">
    <name type="scientific">Lederbergia citri</name>
    <dbReference type="NCBI Taxonomy" id="2833580"/>
    <lineage>
        <taxon>Bacteria</taxon>
        <taxon>Bacillati</taxon>
        <taxon>Bacillota</taxon>
        <taxon>Bacilli</taxon>
        <taxon>Bacillales</taxon>
        <taxon>Bacillaceae</taxon>
        <taxon>Lederbergia</taxon>
    </lineage>
</organism>
<keyword evidence="1" id="KW-1133">Transmembrane helix</keyword>
<feature type="transmembrane region" description="Helical" evidence="1">
    <location>
        <begin position="44"/>
        <end position="65"/>
    </location>
</feature>
<dbReference type="AlphaFoldDB" id="A0A942TFE5"/>
<gene>
    <name evidence="2" type="ORF">KHA97_10140</name>
</gene>
<comment type="caution">
    <text evidence="2">The sequence shown here is derived from an EMBL/GenBank/DDBJ whole genome shotgun (WGS) entry which is preliminary data.</text>
</comment>
<feature type="transmembrane region" description="Helical" evidence="1">
    <location>
        <begin position="5"/>
        <end position="24"/>
    </location>
</feature>
<keyword evidence="1" id="KW-0812">Transmembrane</keyword>
<name>A0A942TFE5_9BACI</name>
<reference evidence="2 3" key="1">
    <citation type="submission" date="2021-05" db="EMBL/GenBank/DDBJ databases">
        <title>Novel Bacillus species.</title>
        <authorList>
            <person name="Liu G."/>
        </authorList>
    </citation>
    <scope>NUCLEOTIDE SEQUENCE [LARGE SCALE GENOMIC DNA]</scope>
    <source>
        <strain evidence="3">FJAT-49780</strain>
    </source>
</reference>
<dbReference type="EMBL" id="JAGYPG010000002">
    <property type="protein sequence ID" value="MBS4195414.1"/>
    <property type="molecule type" value="Genomic_DNA"/>
</dbReference>
<protein>
    <submittedName>
        <fullName evidence="2">CsbA family protein</fullName>
    </submittedName>
</protein>
<keyword evidence="3" id="KW-1185">Reference proteome</keyword>